<evidence type="ECO:0000256" key="2">
    <source>
        <dbReference type="RuleBase" id="RU369063"/>
    </source>
</evidence>
<reference evidence="5" key="2">
    <citation type="submission" date="2025-08" db="UniProtKB">
        <authorList>
            <consortium name="Ensembl"/>
        </authorList>
    </citation>
    <scope>IDENTIFICATION</scope>
</reference>
<keyword evidence="2" id="KW-0539">Nucleus</keyword>
<feature type="region of interest" description="Disordered" evidence="3">
    <location>
        <begin position="1150"/>
        <end position="1190"/>
    </location>
</feature>
<dbReference type="PANTHER" id="PTHR11199">
    <property type="entry name" value="STROMAL ANTIGEN"/>
    <property type="match status" value="1"/>
</dbReference>
<dbReference type="GO" id="GO:0007062">
    <property type="term" value="P:sister chromatid cohesion"/>
    <property type="evidence" value="ECO:0007669"/>
    <property type="project" value="UniProtKB-UniRule"/>
</dbReference>
<dbReference type="Ensembl" id="ENSDCDT00010065890.1">
    <property type="protein sequence ID" value="ENSDCDP00010055294.1"/>
    <property type="gene ID" value="ENSDCDG00010031726.1"/>
</dbReference>
<dbReference type="GeneTree" id="ENSGT00950000182972"/>
<dbReference type="Pfam" id="PF21581">
    <property type="entry name" value="SCD"/>
    <property type="match status" value="1"/>
</dbReference>
<comment type="subunit">
    <text evidence="2">Part of the cohesin complex which is composed of a heterodimer between a SMC1 protein (SMC1A or SMC1B) and SMC3, which are attached via their hinge domain, and RAD21 which link them at their heads, and one STAG protein.</text>
</comment>
<evidence type="ECO:0000256" key="3">
    <source>
        <dbReference type="SAM" id="MobiDB-lite"/>
    </source>
</evidence>
<dbReference type="GO" id="GO:0007059">
    <property type="term" value="P:chromosome segregation"/>
    <property type="evidence" value="ECO:0007669"/>
    <property type="project" value="UniProtKB-KW"/>
</dbReference>
<dbReference type="GO" id="GO:0003682">
    <property type="term" value="F:chromatin binding"/>
    <property type="evidence" value="ECO:0007669"/>
    <property type="project" value="TreeGrafter"/>
</dbReference>
<feature type="region of interest" description="Disordered" evidence="3">
    <location>
        <begin position="65"/>
        <end position="115"/>
    </location>
</feature>
<name>A0AAY4ED99_9TELE</name>
<dbReference type="InterPro" id="IPR016024">
    <property type="entry name" value="ARM-type_fold"/>
</dbReference>
<dbReference type="SUPFAM" id="SSF48371">
    <property type="entry name" value="ARM repeat"/>
    <property type="match status" value="1"/>
</dbReference>
<evidence type="ECO:0000313" key="5">
    <source>
        <dbReference type="Ensembl" id="ENSDCDP00010055294.1"/>
    </source>
</evidence>
<dbReference type="GO" id="GO:0051301">
    <property type="term" value="P:cell division"/>
    <property type="evidence" value="ECO:0007669"/>
    <property type="project" value="UniProtKB-UniRule"/>
</dbReference>
<dbReference type="GO" id="GO:0000775">
    <property type="term" value="C:chromosome, centromeric region"/>
    <property type="evidence" value="ECO:0007669"/>
    <property type="project" value="UniProtKB-SubCell"/>
</dbReference>
<keyword evidence="2" id="KW-0158">Chromosome</keyword>
<dbReference type="InterPro" id="IPR013721">
    <property type="entry name" value="STAG"/>
</dbReference>
<dbReference type="InterPro" id="IPR056396">
    <property type="entry name" value="HEAT_SCC3-SA"/>
</dbReference>
<dbReference type="Proteomes" id="UP000694580">
    <property type="component" value="Chromosome 9"/>
</dbReference>
<dbReference type="GO" id="GO:0000785">
    <property type="term" value="C:chromatin"/>
    <property type="evidence" value="ECO:0007669"/>
    <property type="project" value="UniProtKB-UniRule"/>
</dbReference>
<sequence length="1190" mass="134123">MTFLLENGLKRNDSRANSSLQISTKVRQPSCTNACVALTEDRRNVFLYVFLFCRENSIGDVTSCGSVSHSSGGGRNENRQKPVRGKRKTREGSENVKRKHSRSSNGSLGRAENKHLKNGDTEAVTLFEVVTMGRAAMQAVVDDWIDAYVADRDGALLDLISFFIQCSGCKGLVTAEMFQSRQDTDVMSKMVEDVDEGTGLQYKKFLAFPWILTVTWPMDADGGEYPLTTCGAYWKRFRSQFCEFVSVLVTQCQYSIVFDSYLMSTLISLLTELSDSRVRAFRHTCTLAGMKLISALVNVGLNLSVSVDNSQRLHEVEQAKTPTKRAVPRLERIRRKISELQDRKLEIENMMDAIFKGIFLKRYRDAVPEIRAICLEELAVWMRLYSSVFLNDSNLKYVGWMLYDKQSDVRLKCVLGLQTLYEDTQLSPKMDLFTVRFKERIVSMTLDKDHEVAVQAMRLVMVISQSCDEVLSQKDYSQLFQCVFASHRPLSATAGEFLCSRSVLLTAPDPVSSDGATEEQRNRAITLKRVRTLLQFYQESGLHQHVLYLVDSLWDCAGALLRDWASLTSLLLLHPSSPSPSSSQEEEGFLIEILLASVRQAAEGPPLARRGTGKRGPVVSCKEKKSQVDECPGWSDHLLKVLPELLIKFSEDKEKMTSLLKIPQYFHMDACSERPTRPLQALLAQMEAAVNRHSDAELLEAAARSYQSLCSEGSAWPSLASSNMDQLVQRWVRHLGTLLEEALKVSGFVDHQTGEIQLTLQKITIFQNTQDLSKMGLYELGTRLLVVETQRGGVPVEVTVEALRCVCYSTLWKLNTFGEVSSSRETALHRRNQLRSCCEKCHRCLTHPEQQVREQAFMSLCDVLIAHNYQLLTWDPSAGAPLLYTLDPKLQKALLTFTVDHVFSGADTDTGESEVGASRQEDLHRRRNLLAAYCKLIVHSVLEMSMAAEIFKHYVKYFNDFGDIIKETLNRTRQMDKIESARTLVLCLQQLFLRLKQEQDSGNTCSSGVQTYSSIKELARRLSLTFGWDQVKSRESLAMIHRDGIDFVFQGFSQQAERHCPPYVSYLTILSEFSIKLLKPDKKTVYGYLQKYTGEHAINNREECWLPLIYYRASLQATGEGEDAVSFISSDASPSNPSRSSSARQLQTVLNGTGAVSIPDEQRPVAREPAALESASEMRANNDEVDVDTV</sequence>
<comment type="similarity">
    <text evidence="1 2">Belongs to the SCC3 family.</text>
</comment>
<dbReference type="Pfam" id="PF08514">
    <property type="entry name" value="STAG"/>
    <property type="match status" value="1"/>
</dbReference>
<keyword evidence="6" id="KW-1185">Reference proteome</keyword>
<dbReference type="InterPro" id="IPR039662">
    <property type="entry name" value="Cohesin_Scc3/SA"/>
</dbReference>
<evidence type="ECO:0000259" key="4">
    <source>
        <dbReference type="PROSITE" id="PS51425"/>
    </source>
</evidence>
<reference evidence="5 6" key="1">
    <citation type="submission" date="2020-06" db="EMBL/GenBank/DDBJ databases">
        <authorList>
            <consortium name="Wellcome Sanger Institute Data Sharing"/>
        </authorList>
    </citation>
    <scope>NUCLEOTIDE SEQUENCE [LARGE SCALE GENOMIC DNA]</scope>
</reference>
<reference evidence="5" key="3">
    <citation type="submission" date="2025-09" db="UniProtKB">
        <authorList>
            <consortium name="Ensembl"/>
        </authorList>
    </citation>
    <scope>IDENTIFICATION</scope>
</reference>
<organism evidence="5 6">
    <name type="scientific">Denticeps clupeoides</name>
    <name type="common">denticle herring</name>
    <dbReference type="NCBI Taxonomy" id="299321"/>
    <lineage>
        <taxon>Eukaryota</taxon>
        <taxon>Metazoa</taxon>
        <taxon>Chordata</taxon>
        <taxon>Craniata</taxon>
        <taxon>Vertebrata</taxon>
        <taxon>Euteleostomi</taxon>
        <taxon>Actinopterygii</taxon>
        <taxon>Neopterygii</taxon>
        <taxon>Teleostei</taxon>
        <taxon>Clupei</taxon>
        <taxon>Clupeiformes</taxon>
        <taxon>Denticipitoidei</taxon>
        <taxon>Denticipitidae</taxon>
        <taxon>Denticeps</taxon>
    </lineage>
</organism>
<protein>
    <recommendedName>
        <fullName evidence="2">Cohesin subunit SA</fullName>
    </recommendedName>
    <alternativeName>
        <fullName evidence="2">SCC3 homolog</fullName>
    </alternativeName>
    <alternativeName>
        <fullName evidence="2">Stromal antigen</fullName>
    </alternativeName>
</protein>
<evidence type="ECO:0000256" key="1">
    <source>
        <dbReference type="ARBA" id="ARBA00005486"/>
    </source>
</evidence>
<keyword evidence="2" id="KW-0159">Chromosome partition</keyword>
<accession>A0AAY4ED99</accession>
<feature type="domain" description="SCD" evidence="4">
    <location>
        <begin position="359"/>
        <end position="444"/>
    </location>
</feature>
<keyword evidence="2" id="KW-0132">Cell division</keyword>
<dbReference type="PROSITE" id="PS51425">
    <property type="entry name" value="SCD"/>
    <property type="match status" value="1"/>
</dbReference>
<comment type="function">
    <text evidence="2">Component of cohesin complex, a complex required for the cohesion of sister chromatids after DNA replication. The cohesin complex apparently forms a large proteinaceous ring within which sister chromatids can be trapped. At anaphase, the complex is cleaved and dissociates from chromatin, allowing sister chromatids to segregate.</text>
</comment>
<dbReference type="GO" id="GO:0008278">
    <property type="term" value="C:cohesin complex"/>
    <property type="evidence" value="ECO:0007669"/>
    <property type="project" value="UniProtKB-UniRule"/>
</dbReference>
<keyword evidence="2" id="KW-0131">Cell cycle</keyword>
<evidence type="ECO:0000313" key="6">
    <source>
        <dbReference type="Proteomes" id="UP000694580"/>
    </source>
</evidence>
<dbReference type="AlphaFoldDB" id="A0AAY4ED99"/>
<gene>
    <name evidence="5" type="primary">si:ch211-269e2.1</name>
</gene>
<dbReference type="Pfam" id="PF24571">
    <property type="entry name" value="HEAT_SCC3-SA"/>
    <property type="match status" value="1"/>
</dbReference>
<dbReference type="InterPro" id="IPR020839">
    <property type="entry name" value="SCD"/>
</dbReference>
<dbReference type="PANTHER" id="PTHR11199:SF2">
    <property type="entry name" value="COHESIN SUBUNIT SA"/>
    <property type="match status" value="1"/>
</dbReference>
<comment type="subcellular location">
    <subcellularLocation>
        <location evidence="2">Nucleus</location>
    </subcellularLocation>
    <subcellularLocation>
        <location evidence="2">Chromosome</location>
    </subcellularLocation>
    <subcellularLocation>
        <location evidence="2">Chromosome</location>
        <location evidence="2">Centromere</location>
    </subcellularLocation>
</comment>
<dbReference type="GO" id="GO:0005634">
    <property type="term" value="C:nucleus"/>
    <property type="evidence" value="ECO:0007669"/>
    <property type="project" value="UniProtKB-SubCell"/>
</dbReference>
<proteinExistence type="inferred from homology"/>